<dbReference type="AlphaFoldDB" id="A0A095A4M3"/>
<keyword evidence="7 11" id="KW-0675">Receptor</keyword>
<dbReference type="PANTHER" id="PTHR24247">
    <property type="entry name" value="5-HYDROXYTRYPTAMINE RECEPTOR"/>
    <property type="match status" value="1"/>
</dbReference>
<dbReference type="SUPFAM" id="SSF81321">
    <property type="entry name" value="Family A G protein-coupled receptor-like"/>
    <property type="match status" value="1"/>
</dbReference>
<keyword evidence="8" id="KW-0807">Transducer</keyword>
<proteinExistence type="predicted"/>
<dbReference type="PROSITE" id="PS50262">
    <property type="entry name" value="G_PROTEIN_RECEP_F1_2"/>
    <property type="match status" value="1"/>
</dbReference>
<evidence type="ECO:0000256" key="8">
    <source>
        <dbReference type="ARBA" id="ARBA00023224"/>
    </source>
</evidence>
<evidence type="ECO:0000256" key="6">
    <source>
        <dbReference type="ARBA" id="ARBA00023136"/>
    </source>
</evidence>
<dbReference type="GO" id="GO:0030594">
    <property type="term" value="F:neurotransmitter receptor activity"/>
    <property type="evidence" value="ECO:0007669"/>
    <property type="project" value="TreeGrafter"/>
</dbReference>
<accession>A0A095A4M3</accession>
<keyword evidence="3 9" id="KW-0812">Transmembrane</keyword>
<organism evidence="11">
    <name type="scientific">Schistosoma haematobium</name>
    <name type="common">Blood fluke</name>
    <dbReference type="NCBI Taxonomy" id="6185"/>
    <lineage>
        <taxon>Eukaryota</taxon>
        <taxon>Metazoa</taxon>
        <taxon>Spiralia</taxon>
        <taxon>Lophotrochozoa</taxon>
        <taxon>Platyhelminthes</taxon>
        <taxon>Trematoda</taxon>
        <taxon>Digenea</taxon>
        <taxon>Strigeidida</taxon>
        <taxon>Schistosomatoidea</taxon>
        <taxon>Schistosomatidae</taxon>
        <taxon>Schistosoma</taxon>
    </lineage>
</organism>
<dbReference type="InterPro" id="IPR017452">
    <property type="entry name" value="GPCR_Rhodpsn_7TM"/>
</dbReference>
<keyword evidence="6 9" id="KW-0472">Membrane</keyword>
<keyword evidence="5" id="KW-0297">G-protein coupled receptor</keyword>
<reference evidence="11" key="1">
    <citation type="journal article" date="2012" name="Nat. Genet.">
        <title>Whole-genome sequence of Schistosoma haematobium.</title>
        <authorList>
            <person name="Young N.D."/>
            <person name="Jex A.R."/>
            <person name="Li B."/>
            <person name="Liu S."/>
            <person name="Yang L."/>
            <person name="Xiong Z."/>
            <person name="Li Y."/>
            <person name="Cantacessi C."/>
            <person name="Hall R.S."/>
            <person name="Xu X."/>
            <person name="Chen F."/>
            <person name="Wu X."/>
            <person name="Zerlotini A."/>
            <person name="Oliveira G."/>
            <person name="Hofmann A."/>
            <person name="Zhang G."/>
            <person name="Fang X."/>
            <person name="Kang Y."/>
            <person name="Campbell B.E."/>
            <person name="Loukas A."/>
            <person name="Ranganathan S."/>
            <person name="Rollinson D."/>
            <person name="Rinaldi G."/>
            <person name="Brindley P.J."/>
            <person name="Yang H."/>
            <person name="Wang J."/>
            <person name="Wang J."/>
            <person name="Gasser R.B."/>
        </authorList>
    </citation>
    <scope>NUCLEOTIDE SEQUENCE [LARGE SCALE GENOMIC DNA]</scope>
</reference>
<dbReference type="InterPro" id="IPR000276">
    <property type="entry name" value="GPCR_Rhodpsn"/>
</dbReference>
<dbReference type="EMBL" id="KL251516">
    <property type="protein sequence ID" value="KGB40594.1"/>
    <property type="molecule type" value="Genomic_DNA"/>
</dbReference>
<dbReference type="GO" id="GO:0045202">
    <property type="term" value="C:synapse"/>
    <property type="evidence" value="ECO:0007669"/>
    <property type="project" value="GOC"/>
</dbReference>
<evidence type="ECO:0000256" key="7">
    <source>
        <dbReference type="ARBA" id="ARBA00023170"/>
    </source>
</evidence>
<evidence type="ECO:0000313" key="11">
    <source>
        <dbReference type="EMBL" id="KGB40594.1"/>
    </source>
</evidence>
<feature type="transmembrane region" description="Helical" evidence="9">
    <location>
        <begin position="134"/>
        <end position="155"/>
    </location>
</feature>
<name>A0A095A4M3_SCHHA</name>
<evidence type="ECO:0000256" key="9">
    <source>
        <dbReference type="SAM" id="Phobius"/>
    </source>
</evidence>
<dbReference type="GO" id="GO:0005886">
    <property type="term" value="C:plasma membrane"/>
    <property type="evidence" value="ECO:0007669"/>
    <property type="project" value="UniProtKB-SubCell"/>
</dbReference>
<keyword evidence="2" id="KW-1003">Cell membrane</keyword>
<feature type="transmembrane region" description="Helical" evidence="9">
    <location>
        <begin position="56"/>
        <end position="73"/>
    </location>
</feature>
<dbReference type="GO" id="GO:0030425">
    <property type="term" value="C:dendrite"/>
    <property type="evidence" value="ECO:0007669"/>
    <property type="project" value="TreeGrafter"/>
</dbReference>
<evidence type="ECO:0000256" key="2">
    <source>
        <dbReference type="ARBA" id="ARBA00022475"/>
    </source>
</evidence>
<keyword evidence="4 9" id="KW-1133">Transmembrane helix</keyword>
<evidence type="ECO:0000256" key="4">
    <source>
        <dbReference type="ARBA" id="ARBA00022989"/>
    </source>
</evidence>
<evidence type="ECO:0000259" key="10">
    <source>
        <dbReference type="PROSITE" id="PS50262"/>
    </source>
</evidence>
<evidence type="ECO:0000256" key="3">
    <source>
        <dbReference type="ARBA" id="ARBA00022692"/>
    </source>
</evidence>
<dbReference type="PANTHER" id="PTHR24247:SF202">
    <property type="entry name" value="5-HYDROXYTRYPTAMINE RECEPTOR 1"/>
    <property type="match status" value="1"/>
</dbReference>
<dbReference type="GO" id="GO:0007268">
    <property type="term" value="P:chemical synaptic transmission"/>
    <property type="evidence" value="ECO:0007669"/>
    <property type="project" value="TreeGrafter"/>
</dbReference>
<gene>
    <name evidence="11" type="ORF">MS3_09069</name>
</gene>
<dbReference type="Gene3D" id="1.20.1070.10">
    <property type="entry name" value="Rhodopsin 7-helix transmembrane proteins"/>
    <property type="match status" value="1"/>
</dbReference>
<feature type="domain" description="G-protein coupled receptors family 1 profile" evidence="10">
    <location>
        <begin position="1"/>
        <end position="170"/>
    </location>
</feature>
<protein>
    <submittedName>
        <fullName evidence="11">Dopamine receptor 1</fullName>
    </submittedName>
</protein>
<comment type="subcellular location">
    <subcellularLocation>
        <location evidence="1">Cell membrane</location>
        <topology evidence="1">Multi-pass membrane protein</topology>
    </subcellularLocation>
</comment>
<sequence length="170" mass="19896">MNNSIELNLTFIEFINNQTCLLFIKTFYDLPSTYQMNSNIYSIIKSLHYYDHYYDLLQWNIIIPIIIVILTIIDQSMNTRRKHSLPLYNISRNSSWNTYNNNNNNNNNNNGNDITRQQIIINYPEKQICNAHKAAITLGVILGSFTICWLPYFTINCIASFCDCIPSKYS</sequence>
<dbReference type="GO" id="GO:0007187">
    <property type="term" value="P:G protein-coupled receptor signaling pathway, coupled to cyclic nucleotide second messenger"/>
    <property type="evidence" value="ECO:0007669"/>
    <property type="project" value="TreeGrafter"/>
</dbReference>
<dbReference type="Pfam" id="PF00001">
    <property type="entry name" value="7tm_1"/>
    <property type="match status" value="1"/>
</dbReference>
<evidence type="ECO:0000256" key="1">
    <source>
        <dbReference type="ARBA" id="ARBA00004651"/>
    </source>
</evidence>
<evidence type="ECO:0000256" key="5">
    <source>
        <dbReference type="ARBA" id="ARBA00023040"/>
    </source>
</evidence>
<dbReference type="GO" id="GO:0004993">
    <property type="term" value="F:G protein-coupled serotonin receptor activity"/>
    <property type="evidence" value="ECO:0007669"/>
    <property type="project" value="TreeGrafter"/>
</dbReference>